<sequence>SITKKEYEADILSGSKIYSEEERLKLTLKLFVKNALEPIFEDDKITELYKKIFIEKPMLLEKLNELQGKIDKTQENISLSSSFDYNTLLIKYDVKLINNSIIKYYEAIKNWIDEIMELMREFENAKSDVIRECDLIGLTFSKKYEENLNLNHKENELFKQRHEYFKKSFGIGLNDVNLKLLSIKKQAEELEDKIEKINSGDNSIKELGLLEKESRATFEFIAENTANIIKKALIRIENFERNREFSNFAAKVCEEWTKDYRLFKTSKKEELRNISEEDSIEEEVWTGWFDDWNNLRFIIEEKLLPLIERGLKGKIITNEIKFSENGREINIIEKLLELLKKYKEEIDKFYIEERKGIYQKFAFQVGGDLQEKFETESELFKITSSFQE</sequence>
<organism evidence="2 3">
    <name type="scientific">Clostridium perfringens</name>
    <dbReference type="NCBI Taxonomy" id="1502"/>
    <lineage>
        <taxon>Bacteria</taxon>
        <taxon>Bacillati</taxon>
        <taxon>Bacillota</taxon>
        <taxon>Clostridia</taxon>
        <taxon>Eubacteriales</taxon>
        <taxon>Clostridiaceae</taxon>
        <taxon>Clostridium</taxon>
    </lineage>
</organism>
<name>A0A133MMS9_CLOPF</name>
<comment type="caution">
    <text evidence="2">The sequence shown here is derived from an EMBL/GenBank/DDBJ whole genome shotgun (WGS) entry which is preliminary data.</text>
</comment>
<proteinExistence type="predicted"/>
<evidence type="ECO:0000313" key="3">
    <source>
        <dbReference type="Proteomes" id="UP000070646"/>
    </source>
</evidence>
<evidence type="ECO:0000313" key="2">
    <source>
        <dbReference type="EMBL" id="KXA05340.1"/>
    </source>
</evidence>
<accession>A0A133MMS9</accession>
<keyword evidence="1" id="KW-0175">Coiled coil</keyword>
<feature type="non-terminal residue" evidence="2">
    <location>
        <position position="388"/>
    </location>
</feature>
<dbReference type="EMBL" id="LRPU01000199">
    <property type="protein sequence ID" value="KXA05340.1"/>
    <property type="molecule type" value="Genomic_DNA"/>
</dbReference>
<feature type="coiled-coil region" evidence="1">
    <location>
        <begin position="173"/>
        <end position="242"/>
    </location>
</feature>
<dbReference type="AlphaFoldDB" id="A0A133MMS9"/>
<protein>
    <submittedName>
        <fullName evidence="2">Uncharacterized protein</fullName>
    </submittedName>
</protein>
<feature type="non-terminal residue" evidence="2">
    <location>
        <position position="1"/>
    </location>
</feature>
<reference evidence="2 3" key="1">
    <citation type="submission" date="2016-01" db="EMBL/GenBank/DDBJ databases">
        <authorList>
            <person name="Oliw E.H."/>
        </authorList>
    </citation>
    <scope>NUCLEOTIDE SEQUENCE [LARGE SCALE GENOMIC DNA]</scope>
    <source>
        <strain evidence="2 3">MJR7757A</strain>
    </source>
</reference>
<evidence type="ECO:0000256" key="1">
    <source>
        <dbReference type="SAM" id="Coils"/>
    </source>
</evidence>
<dbReference type="RefSeq" id="WP_196489566.1">
    <property type="nucleotide sequence ID" value="NZ_KQ956325.1"/>
</dbReference>
<gene>
    <name evidence="2" type="ORF">HMPREF3222_03067</name>
</gene>
<dbReference type="Proteomes" id="UP000070646">
    <property type="component" value="Unassembled WGS sequence"/>
</dbReference>